<reference evidence="11 12" key="1">
    <citation type="submission" date="2017-07" db="EMBL/GenBank/DDBJ databases">
        <title>Isolation and whole genome analysis of endospore-forming bacteria from heroin.</title>
        <authorList>
            <person name="Kalinowski J."/>
            <person name="Ahrens B."/>
            <person name="Al-Dilaimi A."/>
            <person name="Winkler A."/>
            <person name="Wibberg D."/>
            <person name="Schleenbecker U."/>
            <person name="Ruckert C."/>
            <person name="Wolfel R."/>
            <person name="Grass G."/>
        </authorList>
    </citation>
    <scope>NUCLEOTIDE SEQUENCE [LARGE SCALE GENOMIC DNA]</scope>
    <source>
        <strain evidence="11 12">7537-G1</strain>
    </source>
</reference>
<dbReference type="EMBL" id="NPBY01000003">
    <property type="protein sequence ID" value="PAD80287.1"/>
    <property type="molecule type" value="Genomic_DNA"/>
</dbReference>
<evidence type="ECO:0000313" key="12">
    <source>
        <dbReference type="Proteomes" id="UP000215596"/>
    </source>
</evidence>
<dbReference type="OrthoDB" id="9761531at2"/>
<evidence type="ECO:0000256" key="7">
    <source>
        <dbReference type="ARBA" id="ARBA00034301"/>
    </source>
</evidence>
<evidence type="ECO:0000313" key="11">
    <source>
        <dbReference type="EMBL" id="PAD80287.1"/>
    </source>
</evidence>
<evidence type="ECO:0000256" key="4">
    <source>
        <dbReference type="ARBA" id="ARBA00022989"/>
    </source>
</evidence>
<dbReference type="PANTHER" id="PTHR30619:SF1">
    <property type="entry name" value="RECOMBINATION PROTEIN 2"/>
    <property type="match status" value="1"/>
</dbReference>
<comment type="caution">
    <text evidence="11">The sequence shown here is derived from an EMBL/GenBank/DDBJ whole genome shotgun (WGS) entry which is preliminary data.</text>
</comment>
<dbReference type="SMART" id="SM00849">
    <property type="entry name" value="Lactamase_B"/>
    <property type="match status" value="1"/>
</dbReference>
<feature type="transmembrane region" description="Helical" evidence="9">
    <location>
        <begin position="28"/>
        <end position="45"/>
    </location>
</feature>
<evidence type="ECO:0000256" key="6">
    <source>
        <dbReference type="ARBA" id="ARBA00034221"/>
    </source>
</evidence>
<evidence type="ECO:0000256" key="2">
    <source>
        <dbReference type="ARBA" id="ARBA00022475"/>
    </source>
</evidence>
<feature type="transmembrane region" description="Helical" evidence="9">
    <location>
        <begin position="513"/>
        <end position="531"/>
    </location>
</feature>
<feature type="transmembrane region" description="Helical" evidence="9">
    <location>
        <begin position="292"/>
        <end position="312"/>
    </location>
</feature>
<accession>A0A268F4I6</accession>
<evidence type="ECO:0000256" key="9">
    <source>
        <dbReference type="SAM" id="Phobius"/>
    </source>
</evidence>
<comment type="catalytic activity">
    <reaction evidence="8">
        <text>3',5'-cyclic UMP + H2O = UMP + H(+)</text>
        <dbReference type="Rhea" id="RHEA:70575"/>
        <dbReference type="ChEBI" id="CHEBI:15377"/>
        <dbReference type="ChEBI" id="CHEBI:15378"/>
        <dbReference type="ChEBI" id="CHEBI:57865"/>
        <dbReference type="ChEBI" id="CHEBI:184387"/>
    </reaction>
    <physiologicalReaction direction="left-to-right" evidence="8">
        <dbReference type="Rhea" id="RHEA:70576"/>
    </physiologicalReaction>
</comment>
<dbReference type="Pfam" id="PF00753">
    <property type="entry name" value="Lactamase_B"/>
    <property type="match status" value="1"/>
</dbReference>
<proteinExistence type="predicted"/>
<dbReference type="Pfam" id="PF03772">
    <property type="entry name" value="Competence"/>
    <property type="match status" value="1"/>
</dbReference>
<dbReference type="InterPro" id="IPR025405">
    <property type="entry name" value="DUF4131"/>
</dbReference>
<dbReference type="InterPro" id="IPR036866">
    <property type="entry name" value="RibonucZ/Hydroxyglut_hydro"/>
</dbReference>
<dbReference type="Gene3D" id="3.60.15.10">
    <property type="entry name" value="Ribonuclease Z/Hydroxyacylglutathione hydrolase-like"/>
    <property type="match status" value="1"/>
</dbReference>
<dbReference type="CDD" id="cd07731">
    <property type="entry name" value="ComA-like_MBL-fold"/>
    <property type="match status" value="1"/>
</dbReference>
<evidence type="ECO:0000259" key="10">
    <source>
        <dbReference type="SMART" id="SM00849"/>
    </source>
</evidence>
<keyword evidence="3 9" id="KW-0812">Transmembrane</keyword>
<keyword evidence="5 9" id="KW-0472">Membrane</keyword>
<feature type="transmembrane region" description="Helical" evidence="9">
    <location>
        <begin position="390"/>
        <end position="409"/>
    </location>
</feature>
<feature type="transmembrane region" description="Helical" evidence="9">
    <location>
        <begin position="450"/>
        <end position="473"/>
    </location>
</feature>
<dbReference type="InterPro" id="IPR001279">
    <property type="entry name" value="Metallo-B-lactamas"/>
</dbReference>
<dbReference type="RefSeq" id="WP_095263081.1">
    <property type="nucleotide sequence ID" value="NZ_NPBY01000003.1"/>
</dbReference>
<feature type="domain" description="Metallo-beta-lactamase" evidence="10">
    <location>
        <begin position="646"/>
        <end position="876"/>
    </location>
</feature>
<keyword evidence="4 9" id="KW-1133">Transmembrane helix</keyword>
<gene>
    <name evidence="11" type="ORF">CHH67_00830</name>
</gene>
<dbReference type="SUPFAM" id="SSF56281">
    <property type="entry name" value="Metallo-hydrolase/oxidoreductase"/>
    <property type="match status" value="1"/>
</dbReference>
<dbReference type="Pfam" id="PF13567">
    <property type="entry name" value="DUF4131"/>
    <property type="match status" value="1"/>
</dbReference>
<keyword evidence="2" id="KW-1003">Cell membrane</keyword>
<feature type="transmembrane region" description="Helical" evidence="9">
    <location>
        <begin position="607"/>
        <end position="628"/>
    </location>
</feature>
<comment type="function">
    <text evidence="7">Counteracts the endogenous Pycsar antiviral defense system. Phosphodiesterase that enables metal-dependent hydrolysis of host cyclic nucleotide Pycsar defense signals such as cCMP and cUMP.</text>
</comment>
<dbReference type="PANTHER" id="PTHR30619">
    <property type="entry name" value="DNA INTERNALIZATION/COMPETENCE PROTEIN COMEC/REC2"/>
    <property type="match status" value="1"/>
</dbReference>
<protein>
    <submittedName>
        <fullName evidence="11">Competence protein ComEC</fullName>
    </submittedName>
</protein>
<feature type="transmembrane region" description="Helical" evidence="9">
    <location>
        <begin position="416"/>
        <end position="438"/>
    </location>
</feature>
<comment type="subcellular location">
    <subcellularLocation>
        <location evidence="1">Cell membrane</location>
        <topology evidence="1">Multi-pass membrane protein</topology>
    </subcellularLocation>
</comment>
<dbReference type="NCBIfam" id="TIGR00360">
    <property type="entry name" value="ComEC_N-term"/>
    <property type="match status" value="1"/>
</dbReference>
<dbReference type="Proteomes" id="UP000215596">
    <property type="component" value="Unassembled WGS sequence"/>
</dbReference>
<feature type="transmembrane region" description="Helical" evidence="9">
    <location>
        <begin position="324"/>
        <end position="343"/>
    </location>
</feature>
<sequence>MKRRPLLAFTVMWVIGSGAASMWSGSRLMLVLAGMLMLVLVLCCLEEAGRGIMLCMLLSLSLGALYWEMHDAANVSQLSSSAASGDEMGTITGSGTIASPVEIDGDRASFRVMLREADIGESDGSALAAADPQMDAGVDEAADVQGGGAYTSGRSVKETVMVQVKLLSVDEVQVVRAWQRGDTIWLQGELQQPGEARNFDGFDYRAYLRTEKIHWIVRMNGVSQAEVAAPKSWRPGHILRWNDSIRQRLGDKLDQLYDGVHAGFMKGLVIGNRDDLDPETFREFSRLGLTHILAISGMHVAVVTGCLLFILSAMKLTRETSLTVAMWLLPLYVLLTGASPSVVRAGMMGGIGLYAAKRRLLKDGLNILSAAALIMLVWNPYYLLNVSFQLSFIVTAGLMIFVPMMMRLFSKLPAWLAGSASVTVVAQLVSFPLTIYYFNQFSLLSVAANLVLVPLISMVVLPLGMISLLLGWLWMEGAGWVARAAELINGLTFGIVEWMNAPLSFRTIWASPSFLWIVGYFGLLYGLLYLLKKRAEDLAPDSQSSDDTVPLLVPASRRGDTGATGYAPGTRGLAPPAGAGLPPVIGRLISSLMLGRFYAAGQLLERYGYRVLTMCCAGGLLLLLYSGYQSPSTHGAGVVQFLDVGQGDSILVTTPEGKFILIDGGGTLNFRKESDAWKERKDPFEVGKNVVVPLLKKRGVHQLEAVLATHFDQDHVGGLLAVIEEIPVKSIWINGTAADSSAFTAFMASAVSKRIPVYPGKAESGAWRIDKDTEVRFLAPSLPEGTGNHSLLPLIKEQNHASLVFVMEMSGGRFLFTGDTDAAAEQKLLLQQGRDRVMAKGPVDVMKVAHHGSKTSTSDAWLSAWRPKVSVISAGVNNRYGHPHPDVVHRLEESGTLIYQTNLHGEIQLRIKDGLFEARTRLTASDES</sequence>
<evidence type="ECO:0000256" key="3">
    <source>
        <dbReference type="ARBA" id="ARBA00022692"/>
    </source>
</evidence>
<feature type="transmembrane region" description="Helical" evidence="9">
    <location>
        <begin position="364"/>
        <end position="384"/>
    </location>
</feature>
<dbReference type="InterPro" id="IPR004477">
    <property type="entry name" value="ComEC_N"/>
</dbReference>
<dbReference type="InterPro" id="IPR052159">
    <property type="entry name" value="Competence_DNA_uptake"/>
</dbReference>
<feature type="transmembrane region" description="Helical" evidence="9">
    <location>
        <begin position="480"/>
        <end position="501"/>
    </location>
</feature>
<comment type="catalytic activity">
    <reaction evidence="6">
        <text>3',5'-cyclic CMP + H2O = CMP + H(+)</text>
        <dbReference type="Rhea" id="RHEA:72675"/>
        <dbReference type="ChEBI" id="CHEBI:15377"/>
        <dbReference type="ChEBI" id="CHEBI:15378"/>
        <dbReference type="ChEBI" id="CHEBI:58003"/>
        <dbReference type="ChEBI" id="CHEBI:60377"/>
    </reaction>
    <physiologicalReaction direction="left-to-right" evidence="6">
        <dbReference type="Rhea" id="RHEA:72676"/>
    </physiologicalReaction>
</comment>
<dbReference type="AlphaFoldDB" id="A0A268F4I6"/>
<evidence type="ECO:0000256" key="5">
    <source>
        <dbReference type="ARBA" id="ARBA00023136"/>
    </source>
</evidence>
<dbReference type="InterPro" id="IPR035681">
    <property type="entry name" value="ComA-like_MBL"/>
</dbReference>
<name>A0A268F4I6_9BACL</name>
<organism evidence="11 12">
    <name type="scientific">Paenibacillus campinasensis</name>
    <dbReference type="NCBI Taxonomy" id="66347"/>
    <lineage>
        <taxon>Bacteria</taxon>
        <taxon>Bacillati</taxon>
        <taxon>Bacillota</taxon>
        <taxon>Bacilli</taxon>
        <taxon>Bacillales</taxon>
        <taxon>Paenibacillaceae</taxon>
        <taxon>Paenibacillus</taxon>
    </lineage>
</organism>
<dbReference type="GO" id="GO:0005886">
    <property type="term" value="C:plasma membrane"/>
    <property type="evidence" value="ECO:0007669"/>
    <property type="project" value="UniProtKB-SubCell"/>
</dbReference>
<evidence type="ECO:0000256" key="1">
    <source>
        <dbReference type="ARBA" id="ARBA00004651"/>
    </source>
</evidence>
<evidence type="ECO:0000256" key="8">
    <source>
        <dbReference type="ARBA" id="ARBA00048505"/>
    </source>
</evidence>